<reference evidence="10 11" key="1">
    <citation type="submission" date="2024-01" db="EMBL/GenBank/DDBJ databases">
        <title>A draft genome for the cacao thread blight pathogen Marasmiellus scandens.</title>
        <authorList>
            <person name="Baruah I.K."/>
            <person name="Leung J."/>
            <person name="Bukari Y."/>
            <person name="Amoako-Attah I."/>
            <person name="Meinhardt L.W."/>
            <person name="Bailey B.A."/>
            <person name="Cohen S.P."/>
        </authorList>
    </citation>
    <scope>NUCLEOTIDE SEQUENCE [LARGE SCALE GENOMIC DNA]</scope>
    <source>
        <strain evidence="10 11">GH-19</strain>
    </source>
</reference>
<protein>
    <recommendedName>
        <fullName evidence="8">Ubiquitin carboxyl-terminal hydrolase</fullName>
        <ecNumber evidence="8">3.4.19.12</ecNumber>
    </recommendedName>
</protein>
<evidence type="ECO:0000313" key="10">
    <source>
        <dbReference type="EMBL" id="KAK7468360.1"/>
    </source>
</evidence>
<evidence type="ECO:0000256" key="6">
    <source>
        <dbReference type="ARBA" id="ARBA00022807"/>
    </source>
</evidence>
<dbReference type="PANTHER" id="PTHR10589:SF17">
    <property type="entry name" value="UBIQUITIN CARBOXYL-TERMINAL HYDROLASE"/>
    <property type="match status" value="1"/>
</dbReference>
<dbReference type="EMBL" id="JBANRG010000003">
    <property type="protein sequence ID" value="KAK7468360.1"/>
    <property type="molecule type" value="Genomic_DNA"/>
</dbReference>
<dbReference type="InterPro" id="IPR038765">
    <property type="entry name" value="Papain-like_cys_pep_sf"/>
</dbReference>
<accession>A0ABR1JW79</accession>
<dbReference type="PROSITE" id="PS00140">
    <property type="entry name" value="UCH_1"/>
    <property type="match status" value="1"/>
</dbReference>
<comment type="caution">
    <text evidence="10">The sequence shown here is derived from an EMBL/GenBank/DDBJ whole genome shotgun (WGS) entry which is preliminary data.</text>
</comment>
<name>A0ABR1JW79_9AGAR</name>
<evidence type="ECO:0000256" key="2">
    <source>
        <dbReference type="ARBA" id="ARBA00009326"/>
    </source>
</evidence>
<feature type="site" description="Important for enzyme activity" evidence="7">
    <location>
        <position position="191"/>
    </location>
</feature>
<dbReference type="InterPro" id="IPR001578">
    <property type="entry name" value="Peptidase_C12_UCH"/>
</dbReference>
<evidence type="ECO:0000259" key="9">
    <source>
        <dbReference type="PROSITE" id="PS52048"/>
    </source>
</evidence>
<dbReference type="Gene3D" id="3.40.532.10">
    <property type="entry name" value="Peptidase C12, ubiquitin carboxyl-terminal hydrolase"/>
    <property type="match status" value="1"/>
</dbReference>
<keyword evidence="5 7" id="KW-0378">Hydrolase</keyword>
<feature type="site" description="Transition state stabilizer" evidence="7">
    <location>
        <position position="94"/>
    </location>
</feature>
<keyword evidence="11" id="KW-1185">Reference proteome</keyword>
<dbReference type="Proteomes" id="UP001498398">
    <property type="component" value="Unassembled WGS sequence"/>
</dbReference>
<feature type="active site" description="Nucleophile" evidence="7">
    <location>
        <position position="100"/>
    </location>
</feature>
<feature type="active site" description="Proton donor" evidence="7">
    <location>
        <position position="174"/>
    </location>
</feature>
<evidence type="ECO:0000256" key="5">
    <source>
        <dbReference type="ARBA" id="ARBA00022801"/>
    </source>
</evidence>
<dbReference type="InterPro" id="IPR057254">
    <property type="entry name" value="UCH_AS"/>
</dbReference>
<organism evidence="10 11">
    <name type="scientific">Marasmiellus scandens</name>
    <dbReference type="NCBI Taxonomy" id="2682957"/>
    <lineage>
        <taxon>Eukaryota</taxon>
        <taxon>Fungi</taxon>
        <taxon>Dikarya</taxon>
        <taxon>Basidiomycota</taxon>
        <taxon>Agaricomycotina</taxon>
        <taxon>Agaricomycetes</taxon>
        <taxon>Agaricomycetidae</taxon>
        <taxon>Agaricales</taxon>
        <taxon>Marasmiineae</taxon>
        <taxon>Omphalotaceae</taxon>
        <taxon>Marasmiellus</taxon>
    </lineage>
</organism>
<keyword evidence="6 7" id="KW-0788">Thiol protease</keyword>
<dbReference type="CDD" id="cd09616">
    <property type="entry name" value="Peptidase_C12_UCH_L1_L3"/>
    <property type="match status" value="1"/>
</dbReference>
<evidence type="ECO:0000256" key="7">
    <source>
        <dbReference type="PROSITE-ProRule" id="PRU01393"/>
    </source>
</evidence>
<dbReference type="SUPFAM" id="SSF54001">
    <property type="entry name" value="Cysteine proteinases"/>
    <property type="match status" value="1"/>
</dbReference>
<keyword evidence="4 7" id="KW-0833">Ubl conjugation pathway</keyword>
<evidence type="ECO:0000313" key="11">
    <source>
        <dbReference type="Proteomes" id="UP001498398"/>
    </source>
</evidence>
<evidence type="ECO:0000256" key="1">
    <source>
        <dbReference type="ARBA" id="ARBA00000707"/>
    </source>
</evidence>
<dbReference type="PRINTS" id="PR00707">
    <property type="entry name" value="UBCTHYDRLASE"/>
</dbReference>
<dbReference type="GO" id="GO:0004843">
    <property type="term" value="F:cysteine-type deubiquitinase activity"/>
    <property type="evidence" value="ECO:0007669"/>
    <property type="project" value="UniProtKB-EC"/>
</dbReference>
<sequence length="241" mass="26468">MSERRKHYIPLESNPEVFTQLIHTLGVSSALEFTDVLSLDEPDLIAMMPRPVLALTLAFPAPGEHYYKKLEEQNRHMQTYTGSGDGEDVIWYKQTIGNACGLYAILHSISNGPAREFVTPDSDFAQLLAKITPLAPEERALALEDSKEVEAAHLHAGKSGVTTAPDPKDSVDYHYLAFVKSHKNGRIYQLDGMRKGPVDTGVAVADGEDIFGEAGRGLVKQLIEQENSVGFSLMALVRTTD</sequence>
<feature type="domain" description="UCH catalytic" evidence="9">
    <location>
        <begin position="7"/>
        <end position="238"/>
    </location>
</feature>
<dbReference type="PROSITE" id="PS52048">
    <property type="entry name" value="UCH_DOMAIN"/>
    <property type="match status" value="1"/>
</dbReference>
<proteinExistence type="inferred from homology"/>
<dbReference type="InterPro" id="IPR036959">
    <property type="entry name" value="Peptidase_C12_UCH_sf"/>
</dbReference>
<comment type="similarity">
    <text evidence="2 7 8">Belongs to the peptidase C12 family.</text>
</comment>
<evidence type="ECO:0000256" key="8">
    <source>
        <dbReference type="RuleBase" id="RU361215"/>
    </source>
</evidence>
<gene>
    <name evidence="10" type="primary">YUH1_2</name>
    <name evidence="10" type="ORF">VKT23_002875</name>
</gene>
<dbReference type="Pfam" id="PF01088">
    <property type="entry name" value="Peptidase_C12"/>
    <property type="match status" value="1"/>
</dbReference>
<comment type="catalytic activity">
    <reaction evidence="1 7 8">
        <text>Thiol-dependent hydrolysis of ester, thioester, amide, peptide and isopeptide bonds formed by the C-terminal Gly of ubiquitin (a 76-residue protein attached to proteins as an intracellular targeting signal).</text>
        <dbReference type="EC" id="3.4.19.12"/>
    </reaction>
</comment>
<evidence type="ECO:0000256" key="3">
    <source>
        <dbReference type="ARBA" id="ARBA00022670"/>
    </source>
</evidence>
<keyword evidence="3 7" id="KW-0645">Protease</keyword>
<dbReference type="PANTHER" id="PTHR10589">
    <property type="entry name" value="UBIQUITIN CARBOXYL-TERMINAL HYDROLASE"/>
    <property type="match status" value="1"/>
</dbReference>
<evidence type="ECO:0000256" key="4">
    <source>
        <dbReference type="ARBA" id="ARBA00022786"/>
    </source>
</evidence>
<dbReference type="EC" id="3.4.19.12" evidence="8"/>